<dbReference type="FunFam" id="1.25.40.420:FF:000001">
    <property type="entry name" value="Kelch-like family member 12"/>
    <property type="match status" value="1"/>
</dbReference>
<protein>
    <submittedName>
        <fullName evidence="4">Kelch-like protein 20</fullName>
    </submittedName>
</protein>
<keyword evidence="1" id="KW-0880">Kelch repeat</keyword>
<dbReference type="Pfam" id="PF07707">
    <property type="entry name" value="BACK"/>
    <property type="match status" value="1"/>
</dbReference>
<dbReference type="SUPFAM" id="SSF54695">
    <property type="entry name" value="POZ domain"/>
    <property type="match status" value="1"/>
</dbReference>
<dbReference type="InterPro" id="IPR011333">
    <property type="entry name" value="SKP1/BTB/POZ_sf"/>
</dbReference>
<name>A0AAD9UVF2_ACRCE</name>
<dbReference type="InterPro" id="IPR006652">
    <property type="entry name" value="Kelch_1"/>
</dbReference>
<dbReference type="EMBL" id="JARQWQ010000097">
    <property type="protein sequence ID" value="KAK2551431.1"/>
    <property type="molecule type" value="Genomic_DNA"/>
</dbReference>
<dbReference type="InterPro" id="IPR011705">
    <property type="entry name" value="BACK"/>
</dbReference>
<dbReference type="Gene3D" id="1.25.40.420">
    <property type="match status" value="1"/>
</dbReference>
<keyword evidence="5" id="KW-1185">Reference proteome</keyword>
<dbReference type="PANTHER" id="PTHR24412:SF501">
    <property type="entry name" value="BTB DOMAIN-CONTAINING PROTEIN"/>
    <property type="match status" value="1"/>
</dbReference>
<dbReference type="InterPro" id="IPR017096">
    <property type="entry name" value="BTB-kelch_protein"/>
</dbReference>
<dbReference type="PRINTS" id="PR00501">
    <property type="entry name" value="KELCHREPEAT"/>
</dbReference>
<dbReference type="SMART" id="SM00875">
    <property type="entry name" value="BACK"/>
    <property type="match status" value="1"/>
</dbReference>
<accession>A0AAD9UVF2</accession>
<proteinExistence type="predicted"/>
<dbReference type="InterPro" id="IPR000210">
    <property type="entry name" value="BTB/POZ_dom"/>
</dbReference>
<dbReference type="Proteomes" id="UP001249851">
    <property type="component" value="Unassembled WGS sequence"/>
</dbReference>
<dbReference type="Gene3D" id="2.120.10.80">
    <property type="entry name" value="Kelch-type beta propeller"/>
    <property type="match status" value="2"/>
</dbReference>
<evidence type="ECO:0000256" key="2">
    <source>
        <dbReference type="ARBA" id="ARBA00022737"/>
    </source>
</evidence>
<dbReference type="FunFam" id="3.30.710.10:FF:000001">
    <property type="entry name" value="Kelch-like family member 20"/>
    <property type="match status" value="1"/>
</dbReference>
<dbReference type="PANTHER" id="PTHR24412">
    <property type="entry name" value="KELCH PROTEIN"/>
    <property type="match status" value="1"/>
</dbReference>
<dbReference type="InterPro" id="IPR011043">
    <property type="entry name" value="Gal_Oxase/kelch_b-propeller"/>
</dbReference>
<dbReference type="SUPFAM" id="SSF50965">
    <property type="entry name" value="Galactose oxidase, central domain"/>
    <property type="match status" value="2"/>
</dbReference>
<evidence type="ECO:0000256" key="1">
    <source>
        <dbReference type="ARBA" id="ARBA00022441"/>
    </source>
</evidence>
<dbReference type="InterPro" id="IPR015915">
    <property type="entry name" value="Kelch-typ_b-propeller"/>
</dbReference>
<gene>
    <name evidence="4" type="ORF">P5673_027614</name>
</gene>
<dbReference type="AlphaFoldDB" id="A0AAD9UVF2"/>
<dbReference type="PIRSF" id="PIRSF037037">
    <property type="entry name" value="Kelch-like_protein_gigaxonin"/>
    <property type="match status" value="1"/>
</dbReference>
<dbReference type="Pfam" id="PF00651">
    <property type="entry name" value="BTB"/>
    <property type="match status" value="1"/>
</dbReference>
<feature type="domain" description="BTB" evidence="3">
    <location>
        <begin position="30"/>
        <end position="97"/>
    </location>
</feature>
<reference evidence="4" key="2">
    <citation type="journal article" date="2023" name="Science">
        <title>Genomic signatures of disease resistance in endangered staghorn corals.</title>
        <authorList>
            <person name="Vollmer S.V."/>
            <person name="Selwyn J.D."/>
            <person name="Despard B.A."/>
            <person name="Roesel C.L."/>
        </authorList>
    </citation>
    <scope>NUCLEOTIDE SEQUENCE</scope>
    <source>
        <strain evidence="4">K2</strain>
    </source>
</reference>
<dbReference type="PROSITE" id="PS50097">
    <property type="entry name" value="BTB"/>
    <property type="match status" value="1"/>
</dbReference>
<dbReference type="Pfam" id="PF01344">
    <property type="entry name" value="Kelch_1"/>
    <property type="match status" value="6"/>
</dbReference>
<evidence type="ECO:0000313" key="4">
    <source>
        <dbReference type="EMBL" id="KAK2551431.1"/>
    </source>
</evidence>
<dbReference type="SMART" id="SM00225">
    <property type="entry name" value="BTB"/>
    <property type="match status" value="1"/>
</dbReference>
<reference evidence="4" key="1">
    <citation type="journal article" date="2023" name="G3 (Bethesda)">
        <title>Whole genome assembly and annotation of the endangered Caribbean coral Acropora cervicornis.</title>
        <authorList>
            <person name="Selwyn J.D."/>
            <person name="Vollmer S.V."/>
        </authorList>
    </citation>
    <scope>NUCLEOTIDE SEQUENCE</scope>
    <source>
        <strain evidence="4">K2</strain>
    </source>
</reference>
<keyword evidence="2" id="KW-0677">Repeat</keyword>
<dbReference type="Gene3D" id="3.30.710.10">
    <property type="entry name" value="Potassium Channel Kv1.1, Chain A"/>
    <property type="match status" value="1"/>
</dbReference>
<dbReference type="SMART" id="SM00612">
    <property type="entry name" value="Kelch"/>
    <property type="match status" value="6"/>
</dbReference>
<comment type="caution">
    <text evidence="4">The sequence shown here is derived from an EMBL/GenBank/DDBJ whole genome shotgun (WGS) entry which is preliminary data.</text>
</comment>
<sequence length="564" mass="63293">MSAHRRFNIPLHSNDALKTMNDLRRKGELCDVVLHVDGRQFPAHRIVLAGASSYLRAMFTNGMLESGMKDIKLQGVEASVMESLLDFAYTGNIDVTVENVQALLSSASMLNLQSLRHVCCGFLQTHLDSSNCLGIRAFADLYSCSDLEETAYRFVRQHFLDVVKGDEFLQLPKQELRNLLREDHLQVRSESQVFEAVETWILHDFSRRKDHAVELLSNVRLPLLTLEFLEARVFPSKVIKNNADCQLLLAKVLNESARNLPLYMTIPRAQPQAVYVIGGRNGVDCQLASLERYDTLTDEWTVLQSMKYPRTAVGACSLNGLLYVVGGECAVNIPHDDTMYVRHVECYDPAVNQWMSLADIAIQRSFVAVTALNGYLYALGGEDRTCSYNYVERYDPKTDQWSTVQCMRRKRSGAGVAVCDGKLYIAGGYDRGVHSDRASVECYDPETDTWTFVTELEKARSGMGLASVNGCLYALGGRNRSTDHYFDLAERYNPQLQQWQPIAPLNTPRAWPSVAVYDSKIFVLGGFDGAHRLASVEVYNPDTDVWHFVQDMNTCRAGCGAAVL</sequence>
<evidence type="ECO:0000313" key="5">
    <source>
        <dbReference type="Proteomes" id="UP001249851"/>
    </source>
</evidence>
<organism evidence="4 5">
    <name type="scientific">Acropora cervicornis</name>
    <name type="common">Staghorn coral</name>
    <dbReference type="NCBI Taxonomy" id="6130"/>
    <lineage>
        <taxon>Eukaryota</taxon>
        <taxon>Metazoa</taxon>
        <taxon>Cnidaria</taxon>
        <taxon>Anthozoa</taxon>
        <taxon>Hexacorallia</taxon>
        <taxon>Scleractinia</taxon>
        <taxon>Astrocoeniina</taxon>
        <taxon>Acroporidae</taxon>
        <taxon>Acropora</taxon>
    </lineage>
</organism>
<evidence type="ECO:0000259" key="3">
    <source>
        <dbReference type="PROSITE" id="PS50097"/>
    </source>
</evidence>